<sequence length="65" mass="6900">MASEQLATNGSANGRFTPLPSQIGDVQLVQASQRVDSPARQCMILKQILGCTHPGLEGQLPILGR</sequence>
<evidence type="ECO:0000313" key="2">
    <source>
        <dbReference type="Proteomes" id="UP000836387"/>
    </source>
</evidence>
<keyword evidence="2" id="KW-1185">Reference proteome</keyword>
<gene>
    <name evidence="1" type="ORF">CRV2_00014697</name>
</gene>
<evidence type="ECO:0000313" key="1">
    <source>
        <dbReference type="EMBL" id="CAG9954104.1"/>
    </source>
</evidence>
<organism evidence="1 2">
    <name type="scientific">Clonostachys rosea f. rosea IK726</name>
    <dbReference type="NCBI Taxonomy" id="1349383"/>
    <lineage>
        <taxon>Eukaryota</taxon>
        <taxon>Fungi</taxon>
        <taxon>Dikarya</taxon>
        <taxon>Ascomycota</taxon>
        <taxon>Pezizomycotina</taxon>
        <taxon>Sordariomycetes</taxon>
        <taxon>Hypocreomycetidae</taxon>
        <taxon>Hypocreales</taxon>
        <taxon>Bionectriaceae</taxon>
        <taxon>Clonostachys</taxon>
    </lineage>
</organism>
<dbReference type="Proteomes" id="UP000836387">
    <property type="component" value="Unassembled WGS sequence"/>
</dbReference>
<accession>A0ACA9UL03</accession>
<reference evidence="1" key="2">
    <citation type="submission" date="2021-10" db="EMBL/GenBank/DDBJ databases">
        <authorList>
            <person name="Piombo E."/>
        </authorList>
    </citation>
    <scope>NUCLEOTIDE SEQUENCE</scope>
</reference>
<dbReference type="EMBL" id="CADEHS020000564">
    <property type="protein sequence ID" value="CAG9954104.1"/>
    <property type="molecule type" value="Genomic_DNA"/>
</dbReference>
<protein>
    <submittedName>
        <fullName evidence="1">Uncharacterized protein</fullName>
    </submittedName>
</protein>
<name>A0ACA9UL03_BIOOC</name>
<comment type="caution">
    <text evidence="1">The sequence shown here is derived from an EMBL/GenBank/DDBJ whole genome shotgun (WGS) entry which is preliminary data.</text>
</comment>
<reference evidence="1" key="1">
    <citation type="submission" date="2020-04" db="EMBL/GenBank/DDBJ databases">
        <authorList>
            <person name="Broberg M."/>
        </authorList>
    </citation>
    <scope>NUCLEOTIDE SEQUENCE</scope>
</reference>
<proteinExistence type="predicted"/>